<reference evidence="3" key="1">
    <citation type="submission" date="2016-07" db="EMBL/GenBank/DDBJ databases">
        <title>Frankia sp. NRRL B-16219 Genome sequencing.</title>
        <authorList>
            <person name="Ghodhbane-Gtari F."/>
            <person name="Swanson E."/>
            <person name="Gueddou A."/>
            <person name="Louati M."/>
            <person name="Nouioui I."/>
            <person name="Hezbri K."/>
            <person name="Abebe-Akele F."/>
            <person name="Simpson S."/>
            <person name="Morris K."/>
            <person name="Thomas K."/>
            <person name="Gtari M."/>
            <person name="Tisa L.S."/>
        </authorList>
    </citation>
    <scope>NUCLEOTIDE SEQUENCE [LARGE SCALE GENOMIC DNA]</scope>
    <source>
        <strain evidence="3">NRRL B-16219</strain>
    </source>
</reference>
<evidence type="ECO:0000313" key="3">
    <source>
        <dbReference type="Proteomes" id="UP000179769"/>
    </source>
</evidence>
<dbReference type="InterPro" id="IPR022060">
    <property type="entry name" value="DUF3616"/>
</dbReference>
<gene>
    <name evidence="2" type="ORF">BBK14_00665</name>
</gene>
<organism evidence="2 3">
    <name type="scientific">Parafrankia soli</name>
    <dbReference type="NCBI Taxonomy" id="2599596"/>
    <lineage>
        <taxon>Bacteria</taxon>
        <taxon>Bacillati</taxon>
        <taxon>Actinomycetota</taxon>
        <taxon>Actinomycetes</taxon>
        <taxon>Frankiales</taxon>
        <taxon>Frankiaceae</taxon>
        <taxon>Parafrankia</taxon>
    </lineage>
</organism>
<dbReference type="EMBL" id="MAXA01000001">
    <property type="protein sequence ID" value="OHV46998.1"/>
    <property type="molecule type" value="Genomic_DNA"/>
</dbReference>
<sequence>MPVKGSGVDTIPIRFVDGHMVLDIAESLSTVRCDGSHLWLGGDETVTIERVTRSADGDCYGGHVSFQVGDFLALPEPADADGVVPEIDIEGLDLAGGYLWFTGSHARTRKRVRPDHATEAALTRLAKVSNNANRHIIGRIPVVETPDGPVLAASAPDPANPGRKLSAAALGLRKSTRLTRALRDDPHLGPFLTIPSKDNGLDIEGLAVVGERIYLGLRGPVLRGWAVVIELRLAGSDGPDLLLAPLDDGPYRKHFLDLGGLGVRDMIPYGDDLLVLAGPTMDLDGPVRIHAWRGAVRAETSVVVRGTVIEKIMDVPYGDGVDHAEGITLIPDPGGSGGQALLVVYDSPAPHRRRHRHEIIADVLPLPPAAG</sequence>
<keyword evidence="3" id="KW-1185">Reference proteome</keyword>
<proteinExistence type="predicted"/>
<comment type="caution">
    <text evidence="2">The sequence shown here is derived from an EMBL/GenBank/DDBJ whole genome shotgun (WGS) entry which is preliminary data.</text>
</comment>
<dbReference type="AlphaFoldDB" id="A0A1S1RJK2"/>
<evidence type="ECO:0000313" key="2">
    <source>
        <dbReference type="EMBL" id="OHV46998.1"/>
    </source>
</evidence>
<name>A0A1S1RJK2_9ACTN</name>
<accession>A0A1S1RJK2</accession>
<dbReference type="Pfam" id="PF12275">
    <property type="entry name" value="DUF3616"/>
    <property type="match status" value="1"/>
</dbReference>
<protein>
    <recommendedName>
        <fullName evidence="1">DUF3616 domain-containing protein</fullName>
    </recommendedName>
</protein>
<evidence type="ECO:0000259" key="1">
    <source>
        <dbReference type="Pfam" id="PF12275"/>
    </source>
</evidence>
<dbReference type="OrthoDB" id="423529at2"/>
<dbReference type="Proteomes" id="UP000179769">
    <property type="component" value="Unassembled WGS sequence"/>
</dbReference>
<feature type="domain" description="DUF3616" evidence="1">
    <location>
        <begin position="28"/>
        <end position="362"/>
    </location>
</feature>